<dbReference type="OrthoDB" id="3628183at2"/>
<protein>
    <recommendedName>
        <fullName evidence="2">Clp R domain-containing protein</fullName>
    </recommendedName>
</protein>
<feature type="domain" description="Clp R" evidence="2">
    <location>
        <begin position="7"/>
        <end position="154"/>
    </location>
</feature>
<accession>A0A223S1E2</accession>
<dbReference type="InterPro" id="IPR004176">
    <property type="entry name" value="Clp_R_N"/>
</dbReference>
<name>A0A223S1E2_9ACTN</name>
<organism evidence="3 4">
    <name type="scientific">Nocardiopsis gilva YIM 90087</name>
    <dbReference type="NCBI Taxonomy" id="1235441"/>
    <lineage>
        <taxon>Bacteria</taxon>
        <taxon>Bacillati</taxon>
        <taxon>Actinomycetota</taxon>
        <taxon>Actinomycetes</taxon>
        <taxon>Streptosporangiales</taxon>
        <taxon>Nocardiopsidaceae</taxon>
        <taxon>Nocardiopsis</taxon>
    </lineage>
</organism>
<proteinExistence type="predicted"/>
<gene>
    <name evidence="3" type="ORF">CDO52_03330</name>
</gene>
<dbReference type="PANTHER" id="PTHR47016:SF5">
    <property type="entry name" value="CLP DOMAIN SUPERFAMILY PROTEIN"/>
    <property type="match status" value="1"/>
</dbReference>
<dbReference type="PANTHER" id="PTHR47016">
    <property type="entry name" value="ATP-DEPENDENT CLP PROTEASE ATP-BINDING SUBUNIT CLPT1, CHLOROPLASTIC"/>
    <property type="match status" value="1"/>
</dbReference>
<dbReference type="Proteomes" id="UP000215005">
    <property type="component" value="Chromosome"/>
</dbReference>
<evidence type="ECO:0000256" key="1">
    <source>
        <dbReference type="PROSITE-ProRule" id="PRU01251"/>
    </source>
</evidence>
<keyword evidence="1" id="KW-0677">Repeat</keyword>
<reference evidence="3 4" key="1">
    <citation type="submission" date="2017-08" db="EMBL/GenBank/DDBJ databases">
        <title>The complete genome sequence of Nocardiopsis gilva YIM 90087.</title>
        <authorList>
            <person name="Yin M."/>
            <person name="Tang S."/>
        </authorList>
    </citation>
    <scope>NUCLEOTIDE SEQUENCE [LARGE SCALE GENOMIC DNA]</scope>
    <source>
        <strain evidence="3 4">YIM 90087</strain>
    </source>
</reference>
<dbReference type="Gene3D" id="1.10.1780.10">
    <property type="entry name" value="Clp, N-terminal domain"/>
    <property type="match status" value="1"/>
</dbReference>
<dbReference type="EMBL" id="CP022753">
    <property type="protein sequence ID" value="ASU81938.1"/>
    <property type="molecule type" value="Genomic_DNA"/>
</dbReference>
<dbReference type="InterPro" id="IPR036628">
    <property type="entry name" value="Clp_N_dom_sf"/>
</dbReference>
<dbReference type="KEGG" id="ngv:CDO52_03330"/>
<dbReference type="AlphaFoldDB" id="A0A223S1E2"/>
<sequence>MGCFTMFERFTDEARRVTVGAQAEARELGHRSIGTGHLLLALMAEDAGTGTRALRDHSGDLDELREGVRRTASDAAPRRRGILPIAHIPFSKDAKKALELSLRYAIHFGHQTITAGHLLLGTLRVEEGAAVRVLTDAGVDLGALRATTERLTKEANG</sequence>
<dbReference type="InterPro" id="IPR044217">
    <property type="entry name" value="CLPT1/2"/>
</dbReference>
<dbReference type="SUPFAM" id="SSF81923">
    <property type="entry name" value="Double Clp-N motif"/>
    <property type="match status" value="2"/>
</dbReference>
<evidence type="ECO:0000259" key="2">
    <source>
        <dbReference type="PROSITE" id="PS51903"/>
    </source>
</evidence>
<evidence type="ECO:0000313" key="4">
    <source>
        <dbReference type="Proteomes" id="UP000215005"/>
    </source>
</evidence>
<keyword evidence="4" id="KW-1185">Reference proteome</keyword>
<dbReference type="PROSITE" id="PS51903">
    <property type="entry name" value="CLP_R"/>
    <property type="match status" value="1"/>
</dbReference>
<evidence type="ECO:0000313" key="3">
    <source>
        <dbReference type="EMBL" id="ASU81938.1"/>
    </source>
</evidence>
<dbReference type="Pfam" id="PF02861">
    <property type="entry name" value="Clp_N"/>
    <property type="match status" value="1"/>
</dbReference>